<organism evidence="2 3">
    <name type="scientific">Gossypium australe</name>
    <dbReference type="NCBI Taxonomy" id="47621"/>
    <lineage>
        <taxon>Eukaryota</taxon>
        <taxon>Viridiplantae</taxon>
        <taxon>Streptophyta</taxon>
        <taxon>Embryophyta</taxon>
        <taxon>Tracheophyta</taxon>
        <taxon>Spermatophyta</taxon>
        <taxon>Magnoliopsida</taxon>
        <taxon>eudicotyledons</taxon>
        <taxon>Gunneridae</taxon>
        <taxon>Pentapetalae</taxon>
        <taxon>rosids</taxon>
        <taxon>malvids</taxon>
        <taxon>Malvales</taxon>
        <taxon>Malvaceae</taxon>
        <taxon>Malvoideae</taxon>
        <taxon>Gossypium</taxon>
    </lineage>
</organism>
<dbReference type="OrthoDB" id="1938712at2759"/>
<evidence type="ECO:0000313" key="3">
    <source>
        <dbReference type="Proteomes" id="UP000325315"/>
    </source>
</evidence>
<proteinExistence type="predicted"/>
<dbReference type="Gene3D" id="3.30.420.10">
    <property type="entry name" value="Ribonuclease H-like superfamily/Ribonuclease H"/>
    <property type="match status" value="1"/>
</dbReference>
<dbReference type="SUPFAM" id="SSF53098">
    <property type="entry name" value="Ribonuclease H-like"/>
    <property type="match status" value="1"/>
</dbReference>
<dbReference type="GO" id="GO:0003676">
    <property type="term" value="F:nucleic acid binding"/>
    <property type="evidence" value="ECO:0007669"/>
    <property type="project" value="InterPro"/>
</dbReference>
<comment type="caution">
    <text evidence="2">The sequence shown here is derived from an EMBL/GenBank/DDBJ whole genome shotgun (WGS) entry which is preliminary data.</text>
</comment>
<gene>
    <name evidence="2" type="ORF">EPI10_001811</name>
</gene>
<dbReference type="InterPro" id="IPR036397">
    <property type="entry name" value="RNaseH_sf"/>
</dbReference>
<dbReference type="Gene3D" id="1.10.340.70">
    <property type="match status" value="1"/>
</dbReference>
<dbReference type="Proteomes" id="UP000325315">
    <property type="component" value="Unassembled WGS sequence"/>
</dbReference>
<keyword evidence="3" id="KW-1185">Reference proteome</keyword>
<dbReference type="PANTHER" id="PTHR45835:SF87">
    <property type="entry name" value="RNA-DIRECTED DNA POLYMERASE"/>
    <property type="match status" value="1"/>
</dbReference>
<name>A0A5B6VC25_9ROSI</name>
<sequence length="279" mass="32440">MTQKDLNLHQRRWLELLKDYELVIDYHPGKAIVVADALSRKSLFALHALNAQFDPYDDSAVKVDNELLAKRTQCDSNFESEFRVIDDCLKFRNHICVPRNSELIQLILSEAHNSRLSVHPGSTMMYQDLKRHYWWSGMKRDISDYMSKCLSCQQVKAEHQVPSGLLQPILIPEWKWDKVTMDFVFGLPQTPRKKDVIWVVVDRLTKSAHFILVRSDYSLDKLAELYISEIVRLHGVPLPIMSDKDPITAFHLQTDGQSERIIQILEDMLRCCILEFNGT</sequence>
<evidence type="ECO:0000313" key="2">
    <source>
        <dbReference type="EMBL" id="KAA3466740.1"/>
    </source>
</evidence>
<dbReference type="Pfam" id="PF17921">
    <property type="entry name" value="Integrase_H2C2"/>
    <property type="match status" value="1"/>
</dbReference>
<evidence type="ECO:0000259" key="1">
    <source>
        <dbReference type="Pfam" id="PF17921"/>
    </source>
</evidence>
<protein>
    <submittedName>
        <fullName evidence="2">DNA/RNA polymerases superfamily protein</fullName>
    </submittedName>
</protein>
<dbReference type="EMBL" id="SMMG02000007">
    <property type="protein sequence ID" value="KAA3466740.1"/>
    <property type="molecule type" value="Genomic_DNA"/>
</dbReference>
<dbReference type="AlphaFoldDB" id="A0A5B6VC25"/>
<dbReference type="InterPro" id="IPR012337">
    <property type="entry name" value="RNaseH-like_sf"/>
</dbReference>
<feature type="domain" description="Integrase zinc-binding" evidence="1">
    <location>
        <begin position="101"/>
        <end position="157"/>
    </location>
</feature>
<accession>A0A5B6VC25</accession>
<reference evidence="3" key="1">
    <citation type="journal article" date="2019" name="Plant Biotechnol. J.">
        <title>Genome sequencing of the Australian wild diploid species Gossypium australe highlights disease resistance and delayed gland morphogenesis.</title>
        <authorList>
            <person name="Cai Y."/>
            <person name="Cai X."/>
            <person name="Wang Q."/>
            <person name="Wang P."/>
            <person name="Zhang Y."/>
            <person name="Cai C."/>
            <person name="Xu Y."/>
            <person name="Wang K."/>
            <person name="Zhou Z."/>
            <person name="Wang C."/>
            <person name="Geng S."/>
            <person name="Li B."/>
            <person name="Dong Q."/>
            <person name="Hou Y."/>
            <person name="Wang H."/>
            <person name="Ai P."/>
            <person name="Liu Z."/>
            <person name="Yi F."/>
            <person name="Sun M."/>
            <person name="An G."/>
            <person name="Cheng J."/>
            <person name="Zhang Y."/>
            <person name="Shi Q."/>
            <person name="Xie Y."/>
            <person name="Shi X."/>
            <person name="Chang Y."/>
            <person name="Huang F."/>
            <person name="Chen Y."/>
            <person name="Hong S."/>
            <person name="Mi L."/>
            <person name="Sun Q."/>
            <person name="Zhang L."/>
            <person name="Zhou B."/>
            <person name="Peng R."/>
            <person name="Zhang X."/>
            <person name="Liu F."/>
        </authorList>
    </citation>
    <scope>NUCLEOTIDE SEQUENCE [LARGE SCALE GENOMIC DNA]</scope>
    <source>
        <strain evidence="3">cv. PA1801</strain>
    </source>
</reference>
<dbReference type="PANTHER" id="PTHR45835">
    <property type="entry name" value="YALI0A06105P"/>
    <property type="match status" value="1"/>
</dbReference>
<dbReference type="InterPro" id="IPR041588">
    <property type="entry name" value="Integrase_H2C2"/>
</dbReference>